<keyword evidence="2" id="KW-0812">Transmembrane</keyword>
<organism evidence="3 4">
    <name type="scientific">Amphibalanus amphitrite</name>
    <name type="common">Striped barnacle</name>
    <name type="synonym">Balanus amphitrite</name>
    <dbReference type="NCBI Taxonomy" id="1232801"/>
    <lineage>
        <taxon>Eukaryota</taxon>
        <taxon>Metazoa</taxon>
        <taxon>Ecdysozoa</taxon>
        <taxon>Arthropoda</taxon>
        <taxon>Crustacea</taxon>
        <taxon>Multicrustacea</taxon>
        <taxon>Cirripedia</taxon>
        <taxon>Thoracica</taxon>
        <taxon>Thoracicalcarea</taxon>
        <taxon>Balanomorpha</taxon>
        <taxon>Balanoidea</taxon>
        <taxon>Balanidae</taxon>
        <taxon>Amphibalaninae</taxon>
        <taxon>Amphibalanus</taxon>
    </lineage>
</organism>
<dbReference type="Proteomes" id="UP000440578">
    <property type="component" value="Unassembled WGS sequence"/>
</dbReference>
<evidence type="ECO:0000256" key="2">
    <source>
        <dbReference type="SAM" id="Phobius"/>
    </source>
</evidence>
<evidence type="ECO:0000313" key="4">
    <source>
        <dbReference type="Proteomes" id="UP000440578"/>
    </source>
</evidence>
<protein>
    <submittedName>
        <fullName evidence="3">Uncharacterized protein</fullName>
    </submittedName>
</protein>
<sequence length="133" mass="14213">MLTPTGLIFATFGSIITLLAYTTLVGFESDRSIAVGYYGYPVKLLGPLLIICGVVTLLIAAVVYMCTPKQHNVPMVYPKVDEEIDGTVRVSSSKRRVSAARVQPSSTASASQPRKSLIPEAQAPVLRSTTALV</sequence>
<accession>A0A6A4VC26</accession>
<evidence type="ECO:0000313" key="3">
    <source>
        <dbReference type="EMBL" id="KAF0288840.1"/>
    </source>
</evidence>
<dbReference type="EMBL" id="VIIS01002075">
    <property type="protein sequence ID" value="KAF0288840.1"/>
    <property type="molecule type" value="Genomic_DNA"/>
</dbReference>
<evidence type="ECO:0000256" key="1">
    <source>
        <dbReference type="SAM" id="MobiDB-lite"/>
    </source>
</evidence>
<keyword evidence="4" id="KW-1185">Reference proteome</keyword>
<name>A0A6A4VC26_AMPAM</name>
<comment type="caution">
    <text evidence="3">The sequence shown here is derived from an EMBL/GenBank/DDBJ whole genome shotgun (WGS) entry which is preliminary data.</text>
</comment>
<keyword evidence="2" id="KW-1133">Transmembrane helix</keyword>
<feature type="compositionally biased region" description="Polar residues" evidence="1">
    <location>
        <begin position="103"/>
        <end position="114"/>
    </location>
</feature>
<dbReference type="AlphaFoldDB" id="A0A6A4VC26"/>
<proteinExistence type="predicted"/>
<reference evidence="3 4" key="1">
    <citation type="submission" date="2019-07" db="EMBL/GenBank/DDBJ databases">
        <title>Draft genome assembly of a fouling barnacle, Amphibalanus amphitrite (Darwin, 1854): The first reference genome for Thecostraca.</title>
        <authorList>
            <person name="Kim W."/>
        </authorList>
    </citation>
    <scope>NUCLEOTIDE SEQUENCE [LARGE SCALE GENOMIC DNA]</scope>
    <source>
        <strain evidence="3">SNU_AA5</strain>
        <tissue evidence="3">Soma without cirri and trophi</tissue>
    </source>
</reference>
<feature type="transmembrane region" description="Helical" evidence="2">
    <location>
        <begin position="7"/>
        <end position="24"/>
    </location>
</feature>
<feature type="region of interest" description="Disordered" evidence="1">
    <location>
        <begin position="91"/>
        <end position="115"/>
    </location>
</feature>
<keyword evidence="2" id="KW-0472">Membrane</keyword>
<feature type="transmembrane region" description="Helical" evidence="2">
    <location>
        <begin position="44"/>
        <end position="66"/>
    </location>
</feature>
<gene>
    <name evidence="3" type="ORF">FJT64_001369</name>
</gene>